<evidence type="ECO:0000313" key="3">
    <source>
        <dbReference type="Proteomes" id="UP001549047"/>
    </source>
</evidence>
<keyword evidence="3" id="KW-1185">Reference proteome</keyword>
<organism evidence="2 3">
    <name type="scientific">Rhizobium aquaticum</name>
    <dbReference type="NCBI Taxonomy" id="1549636"/>
    <lineage>
        <taxon>Bacteria</taxon>
        <taxon>Pseudomonadati</taxon>
        <taxon>Pseudomonadota</taxon>
        <taxon>Alphaproteobacteria</taxon>
        <taxon>Hyphomicrobiales</taxon>
        <taxon>Rhizobiaceae</taxon>
        <taxon>Rhizobium/Agrobacterium group</taxon>
        <taxon>Rhizobium</taxon>
    </lineage>
</organism>
<sequence>MIKLMFAAVVLVAATVPAFADDMMMCDEAHVMKAEEAAKKMQGDGMTMAMKEVDMAKMAMKDGKMKDCTDALSKVMNMKM</sequence>
<proteinExistence type="predicted"/>
<evidence type="ECO:0000313" key="2">
    <source>
        <dbReference type="EMBL" id="MET3614663.1"/>
    </source>
</evidence>
<dbReference type="EMBL" id="JBEPMB010000004">
    <property type="protein sequence ID" value="MET3614663.1"/>
    <property type="molecule type" value="Genomic_DNA"/>
</dbReference>
<accession>A0ABV2J1S0</accession>
<dbReference type="Proteomes" id="UP001549047">
    <property type="component" value="Unassembled WGS sequence"/>
</dbReference>
<feature type="chain" id="PRO_5045375009" description="Pentapeptide MXKDX repeat protein" evidence="1">
    <location>
        <begin position="21"/>
        <end position="80"/>
    </location>
</feature>
<gene>
    <name evidence="2" type="ORF">ABID16_003000</name>
</gene>
<dbReference type="RefSeq" id="WP_354557143.1">
    <property type="nucleotide sequence ID" value="NZ_JBEPMB010000004.1"/>
</dbReference>
<reference evidence="2 3" key="1">
    <citation type="submission" date="2024-06" db="EMBL/GenBank/DDBJ databases">
        <title>Genomic Encyclopedia of Type Strains, Phase IV (KMG-IV): sequencing the most valuable type-strain genomes for metagenomic binning, comparative biology and taxonomic classification.</title>
        <authorList>
            <person name="Goeker M."/>
        </authorList>
    </citation>
    <scope>NUCLEOTIDE SEQUENCE [LARGE SCALE GENOMIC DNA]</scope>
    <source>
        <strain evidence="2 3">DSM 29780</strain>
    </source>
</reference>
<comment type="caution">
    <text evidence="2">The sequence shown here is derived from an EMBL/GenBank/DDBJ whole genome shotgun (WGS) entry which is preliminary data.</text>
</comment>
<name>A0ABV2J1S0_9HYPH</name>
<keyword evidence="1" id="KW-0732">Signal</keyword>
<evidence type="ECO:0000256" key="1">
    <source>
        <dbReference type="SAM" id="SignalP"/>
    </source>
</evidence>
<protein>
    <recommendedName>
        <fullName evidence="4">Pentapeptide MXKDX repeat protein</fullName>
    </recommendedName>
</protein>
<feature type="signal peptide" evidence="1">
    <location>
        <begin position="1"/>
        <end position="20"/>
    </location>
</feature>
<evidence type="ECO:0008006" key="4">
    <source>
        <dbReference type="Google" id="ProtNLM"/>
    </source>
</evidence>